<dbReference type="PANTHER" id="PTHR36535:SF1">
    <property type="entry name" value="DUF1772 DOMAIN-CONTAINING PROTEIN"/>
    <property type="match status" value="1"/>
</dbReference>
<comment type="caution">
    <text evidence="2">The sequence shown here is derived from an EMBL/GenBank/DDBJ whole genome shotgun (WGS) entry which is preliminary data.</text>
</comment>
<accession>A0AA88Y0J6</accession>
<feature type="transmembrane region" description="Helical" evidence="1">
    <location>
        <begin position="136"/>
        <end position="156"/>
    </location>
</feature>
<keyword evidence="3" id="KW-1185">Reference proteome</keyword>
<reference evidence="2" key="1">
    <citation type="submission" date="2019-08" db="EMBL/GenBank/DDBJ databases">
        <title>The improved chromosome-level genome for the pearl oyster Pinctada fucata martensii using PacBio sequencing and Hi-C.</title>
        <authorList>
            <person name="Zheng Z."/>
        </authorList>
    </citation>
    <scope>NUCLEOTIDE SEQUENCE</scope>
    <source>
        <strain evidence="2">ZZ-2019</strain>
        <tissue evidence="2">Adductor muscle</tissue>
    </source>
</reference>
<organism evidence="2 3">
    <name type="scientific">Pinctada imbricata</name>
    <name type="common">Atlantic pearl-oyster</name>
    <name type="synonym">Pinctada martensii</name>
    <dbReference type="NCBI Taxonomy" id="66713"/>
    <lineage>
        <taxon>Eukaryota</taxon>
        <taxon>Metazoa</taxon>
        <taxon>Spiralia</taxon>
        <taxon>Lophotrochozoa</taxon>
        <taxon>Mollusca</taxon>
        <taxon>Bivalvia</taxon>
        <taxon>Autobranchia</taxon>
        <taxon>Pteriomorphia</taxon>
        <taxon>Pterioida</taxon>
        <taxon>Pterioidea</taxon>
        <taxon>Pteriidae</taxon>
        <taxon>Pinctada</taxon>
    </lineage>
</organism>
<dbReference type="InterPro" id="IPR013901">
    <property type="entry name" value="Anthrone_oxy"/>
</dbReference>
<dbReference type="EMBL" id="VSWD01000008">
    <property type="protein sequence ID" value="KAK3095464.1"/>
    <property type="molecule type" value="Genomic_DNA"/>
</dbReference>
<feature type="transmembrane region" description="Helical" evidence="1">
    <location>
        <begin position="59"/>
        <end position="78"/>
    </location>
</feature>
<keyword evidence="1" id="KW-0472">Membrane</keyword>
<evidence type="ECO:0000256" key="1">
    <source>
        <dbReference type="SAM" id="Phobius"/>
    </source>
</evidence>
<feature type="transmembrane region" description="Helical" evidence="1">
    <location>
        <begin position="84"/>
        <end position="104"/>
    </location>
</feature>
<evidence type="ECO:0000313" key="2">
    <source>
        <dbReference type="EMBL" id="KAK3095464.1"/>
    </source>
</evidence>
<dbReference type="AlphaFoldDB" id="A0AA88Y0J6"/>
<evidence type="ECO:0000313" key="3">
    <source>
        <dbReference type="Proteomes" id="UP001186944"/>
    </source>
</evidence>
<keyword evidence="1" id="KW-0812">Transmembrane</keyword>
<protein>
    <recommendedName>
        <fullName evidence="4">DUF1772 domain-containing protein</fullName>
    </recommendedName>
</protein>
<name>A0AA88Y0J6_PINIB</name>
<gene>
    <name evidence="2" type="ORF">FSP39_014997</name>
</gene>
<dbReference type="Proteomes" id="UP001186944">
    <property type="component" value="Unassembled WGS sequence"/>
</dbReference>
<evidence type="ECO:0008006" key="4">
    <source>
        <dbReference type="Google" id="ProtNLM"/>
    </source>
</evidence>
<dbReference type="PANTHER" id="PTHR36535">
    <property type="entry name" value="YALI0E30327P"/>
    <property type="match status" value="1"/>
</dbReference>
<feature type="transmembrane region" description="Helical" evidence="1">
    <location>
        <begin position="20"/>
        <end position="39"/>
    </location>
</feature>
<dbReference type="Pfam" id="PF08592">
    <property type="entry name" value="Anthrone_oxy"/>
    <property type="match status" value="1"/>
</dbReference>
<proteinExistence type="predicted"/>
<keyword evidence="1" id="KW-1133">Transmembrane helix</keyword>
<sequence length="158" mass="17819">MEKLNLLTVAEWSAVGWTGFFAGGGFFINAVDIPAISAVEDTKAVRQHWKGIYLGGKRFQGTFAILGTASGLCAWYLSKSEYRWLYLLGSGLIFSVMPFTALVMHSNIKQLMEDDVVERKGTSWVREKISLWNRHHMFRTLASTIAFDSFILGVFLTR</sequence>